<proteinExistence type="predicted"/>
<name>A0A0P1EH27_9RHOB</name>
<dbReference type="AlphaFoldDB" id="A0A0P1EH27"/>
<protein>
    <submittedName>
        <fullName evidence="1">Uncharacterized protein</fullName>
    </submittedName>
</protein>
<reference evidence="1 2" key="1">
    <citation type="submission" date="2015-09" db="EMBL/GenBank/DDBJ databases">
        <authorList>
            <consortium name="Swine Surveillance"/>
        </authorList>
    </citation>
    <scope>NUCLEOTIDE SEQUENCE [LARGE SCALE GENOMIC DNA]</scope>
    <source>
        <strain evidence="1 2">CECT 4292</strain>
    </source>
</reference>
<dbReference type="STRING" id="81569.RUM4293_02558"/>
<organism evidence="1 2">
    <name type="scientific">Ruegeria atlantica</name>
    <dbReference type="NCBI Taxonomy" id="81569"/>
    <lineage>
        <taxon>Bacteria</taxon>
        <taxon>Pseudomonadati</taxon>
        <taxon>Pseudomonadota</taxon>
        <taxon>Alphaproteobacteria</taxon>
        <taxon>Rhodobacterales</taxon>
        <taxon>Roseobacteraceae</taxon>
        <taxon>Ruegeria</taxon>
    </lineage>
</organism>
<evidence type="ECO:0000313" key="1">
    <source>
        <dbReference type="EMBL" id="CUH49111.1"/>
    </source>
</evidence>
<sequence length="138" mass="16044">MELFRLSLLTLGKRQHFGHLIRIARWQFWAAAKAAAPFFEAPSGSLGAFSSFSIRKACLGAVCDHIAKHQDDTQIIHFYKEQSIPQLDEFDLLRVTRSPLDVWEFKAKPLLTLEKKTIRTWVHVLDRPYFGNSHWHQL</sequence>
<evidence type="ECO:0000313" key="2">
    <source>
        <dbReference type="Proteomes" id="UP000050783"/>
    </source>
</evidence>
<dbReference type="EMBL" id="CYPU01000058">
    <property type="protein sequence ID" value="CUH49111.1"/>
    <property type="molecule type" value="Genomic_DNA"/>
</dbReference>
<accession>A0A0P1EH27</accession>
<gene>
    <name evidence="1" type="ORF">RUA4292_03306</name>
</gene>
<dbReference type="Proteomes" id="UP000050783">
    <property type="component" value="Unassembled WGS sequence"/>
</dbReference>